<evidence type="ECO:0000313" key="2">
    <source>
        <dbReference type="Proteomes" id="UP000306113"/>
    </source>
</evidence>
<dbReference type="Proteomes" id="UP000306113">
    <property type="component" value="Unassembled WGS sequence"/>
</dbReference>
<reference evidence="1 2" key="1">
    <citation type="submission" date="2019-04" db="EMBL/GenBank/DDBJ databases">
        <title>Draft genome sequence of Youngimonas vesicularis.</title>
        <authorList>
            <person name="Hameed A."/>
        </authorList>
    </citation>
    <scope>NUCLEOTIDE SEQUENCE [LARGE SCALE GENOMIC DNA]</scope>
    <source>
        <strain evidence="1 2">CC-AMW-E</strain>
    </source>
</reference>
<comment type="caution">
    <text evidence="1">The sequence shown here is derived from an EMBL/GenBank/DDBJ whole genome shotgun (WGS) entry which is preliminary data.</text>
</comment>
<evidence type="ECO:0000313" key="1">
    <source>
        <dbReference type="EMBL" id="THD75573.1"/>
    </source>
</evidence>
<proteinExistence type="predicted"/>
<dbReference type="RefSeq" id="WP_136337936.1">
    <property type="nucleotide sequence ID" value="NZ_SSMD01000002.1"/>
</dbReference>
<protein>
    <submittedName>
        <fullName evidence="1">Uncharacterized protein</fullName>
    </submittedName>
</protein>
<accession>A0A4S3MAG6</accession>
<name>A0A4S3MAG6_9RHOB</name>
<dbReference type="EMBL" id="SSMD01000002">
    <property type="protein sequence ID" value="THD75573.1"/>
    <property type="molecule type" value="Genomic_DNA"/>
</dbReference>
<dbReference type="AlphaFoldDB" id="A0A4S3MAG6"/>
<dbReference type="OrthoDB" id="7816979at2"/>
<keyword evidence="2" id="KW-1185">Reference proteome</keyword>
<sequence length="291" mass="32502">MKIILHAGVHATDEDRLVKCLLKNAGMLAPLGVAVPGPSRYRVLIRETLGAMDQATLSPNARDVILDDIIEGDQPERLLLSNDNFFGVPKGAVSKGVFYPGAEVKLQKLCQLFDVDDVELFLSLRNPATFLPAVLALSPDMPFETFLAGSDPARLRWSALIERIRTALPDLPITIWCNEDTALIWPEILRELMGLPEGEKINGGFDLLGELMSTEGMQRFRAYLKQHPIMTDDQKRRVISAFLDKFARPEAMEMEIDLPGWTEQVVNHITALYEQDLKRIAAIPGVRMLQA</sequence>
<organism evidence="1 2">
    <name type="scientific">Thalassobius vesicularis</name>
    <dbReference type="NCBI Taxonomy" id="1294297"/>
    <lineage>
        <taxon>Bacteria</taxon>
        <taxon>Pseudomonadati</taxon>
        <taxon>Pseudomonadota</taxon>
        <taxon>Alphaproteobacteria</taxon>
        <taxon>Rhodobacterales</taxon>
        <taxon>Roseobacteraceae</taxon>
        <taxon>Thalassovita</taxon>
    </lineage>
</organism>
<gene>
    <name evidence="1" type="ORF">E7681_03715</name>
</gene>